<protein>
    <submittedName>
        <fullName evidence="1">Uncharacterized protein</fullName>
    </submittedName>
</protein>
<evidence type="ECO:0000313" key="2">
    <source>
        <dbReference type="Proteomes" id="UP001589855"/>
    </source>
</evidence>
<dbReference type="EMBL" id="JBHLUK010000075">
    <property type="protein sequence ID" value="MFC0424852.1"/>
    <property type="molecule type" value="Genomic_DNA"/>
</dbReference>
<dbReference type="Proteomes" id="UP001589855">
    <property type="component" value="Unassembled WGS sequence"/>
</dbReference>
<reference evidence="1 2" key="1">
    <citation type="submission" date="2024-09" db="EMBL/GenBank/DDBJ databases">
        <authorList>
            <person name="Sun Q."/>
            <person name="Mori K."/>
        </authorList>
    </citation>
    <scope>NUCLEOTIDE SEQUENCE [LARGE SCALE GENOMIC DNA]</scope>
    <source>
        <strain evidence="1 2">TBRC 4575</strain>
    </source>
</reference>
<dbReference type="RefSeq" id="WP_170178179.1">
    <property type="nucleotide sequence ID" value="NZ_BAABRM010000006.1"/>
</dbReference>
<keyword evidence="2" id="KW-1185">Reference proteome</keyword>
<sequence length="45" mass="5073">MDKQNFDVTKLSAKAQAKLEEIRQQHQLATLAEAAQYLLTVTKAK</sequence>
<accession>A0ABV6K6N6</accession>
<evidence type="ECO:0000313" key="1">
    <source>
        <dbReference type="EMBL" id="MFC0424852.1"/>
    </source>
</evidence>
<comment type="caution">
    <text evidence="1">The sequence shown here is derived from an EMBL/GenBank/DDBJ whole genome shotgun (WGS) entry which is preliminary data.</text>
</comment>
<organism evidence="1 2">
    <name type="scientific">Lactiplantibacillus plajomi</name>
    <dbReference type="NCBI Taxonomy" id="1457217"/>
    <lineage>
        <taxon>Bacteria</taxon>
        <taxon>Bacillati</taxon>
        <taxon>Bacillota</taxon>
        <taxon>Bacilli</taxon>
        <taxon>Lactobacillales</taxon>
        <taxon>Lactobacillaceae</taxon>
        <taxon>Lactiplantibacillus</taxon>
    </lineage>
</organism>
<name>A0ABV6K6N6_9LACO</name>
<proteinExistence type="predicted"/>
<gene>
    <name evidence="1" type="ORF">ACFFGS_12020</name>
</gene>